<keyword evidence="4" id="KW-1185">Reference proteome</keyword>
<evidence type="ECO:0000313" key="3">
    <source>
        <dbReference type="EMBL" id="TPN88024.1"/>
    </source>
</evidence>
<evidence type="ECO:0000256" key="1">
    <source>
        <dbReference type="SAM" id="Phobius"/>
    </source>
</evidence>
<feature type="transmembrane region" description="Helical" evidence="1">
    <location>
        <begin position="176"/>
        <end position="197"/>
    </location>
</feature>
<dbReference type="PANTHER" id="PTHR11533">
    <property type="entry name" value="PROTEASE M1 ZINC METALLOPROTEASE"/>
    <property type="match status" value="1"/>
</dbReference>
<feature type="transmembrane region" description="Helical" evidence="1">
    <location>
        <begin position="95"/>
        <end position="124"/>
    </location>
</feature>
<dbReference type="GO" id="GO:0005737">
    <property type="term" value="C:cytoplasm"/>
    <property type="evidence" value="ECO:0007669"/>
    <property type="project" value="TreeGrafter"/>
</dbReference>
<dbReference type="GO" id="GO:0070006">
    <property type="term" value="F:metalloaminopeptidase activity"/>
    <property type="evidence" value="ECO:0007669"/>
    <property type="project" value="TreeGrafter"/>
</dbReference>
<feature type="transmembrane region" description="Helical" evidence="1">
    <location>
        <begin position="242"/>
        <end position="259"/>
    </location>
</feature>
<keyword evidence="1" id="KW-1133">Transmembrane helix</keyword>
<feature type="transmembrane region" description="Helical" evidence="1">
    <location>
        <begin position="315"/>
        <end position="335"/>
    </location>
</feature>
<feature type="transmembrane region" description="Helical" evidence="1">
    <location>
        <begin position="560"/>
        <end position="582"/>
    </location>
</feature>
<reference evidence="3 4" key="1">
    <citation type="submission" date="2019-06" db="EMBL/GenBank/DDBJ databases">
        <authorList>
            <person name="Meng X."/>
        </authorList>
    </citation>
    <scope>NUCLEOTIDE SEQUENCE [LARGE SCALE GENOMIC DNA]</scope>
    <source>
        <strain evidence="3 4">M625</strain>
    </source>
</reference>
<feature type="transmembrane region" description="Helical" evidence="1">
    <location>
        <begin position="466"/>
        <end position="487"/>
    </location>
</feature>
<feature type="transmembrane region" description="Helical" evidence="1">
    <location>
        <begin position="50"/>
        <end position="74"/>
    </location>
</feature>
<keyword evidence="1" id="KW-0472">Membrane</keyword>
<feature type="transmembrane region" description="Helical" evidence="1">
    <location>
        <begin position="401"/>
        <end position="425"/>
    </location>
</feature>
<dbReference type="GO" id="GO:0042277">
    <property type="term" value="F:peptide binding"/>
    <property type="evidence" value="ECO:0007669"/>
    <property type="project" value="TreeGrafter"/>
</dbReference>
<dbReference type="OrthoDB" id="100605at2"/>
<dbReference type="InterPro" id="IPR014782">
    <property type="entry name" value="Peptidase_M1_dom"/>
</dbReference>
<protein>
    <submittedName>
        <fullName evidence="3">Peptidase M1</fullName>
    </submittedName>
</protein>
<dbReference type="AlphaFoldDB" id="A0A504JBJ7"/>
<dbReference type="InterPro" id="IPR050344">
    <property type="entry name" value="Peptidase_M1_aminopeptidases"/>
</dbReference>
<feature type="transmembrane region" description="Helical" evidence="1">
    <location>
        <begin position="144"/>
        <end position="169"/>
    </location>
</feature>
<comment type="caution">
    <text evidence="3">The sequence shown here is derived from an EMBL/GenBank/DDBJ whole genome shotgun (WGS) entry which is preliminary data.</text>
</comment>
<proteinExistence type="predicted"/>
<feature type="transmembrane region" description="Helical" evidence="1">
    <location>
        <begin position="350"/>
        <end position="369"/>
    </location>
</feature>
<dbReference type="InterPro" id="IPR027268">
    <property type="entry name" value="Peptidase_M4/M1_CTD_sf"/>
</dbReference>
<dbReference type="RefSeq" id="WP_140592663.1">
    <property type="nucleotide sequence ID" value="NZ_VFWZ01000002.1"/>
</dbReference>
<dbReference type="GO" id="GO:0008270">
    <property type="term" value="F:zinc ion binding"/>
    <property type="evidence" value="ECO:0007669"/>
    <property type="project" value="InterPro"/>
</dbReference>
<dbReference type="GO" id="GO:0005615">
    <property type="term" value="C:extracellular space"/>
    <property type="evidence" value="ECO:0007669"/>
    <property type="project" value="TreeGrafter"/>
</dbReference>
<dbReference type="Pfam" id="PF01433">
    <property type="entry name" value="Peptidase_M1"/>
    <property type="match status" value="1"/>
</dbReference>
<feature type="transmembrane region" description="Helical" evidence="1">
    <location>
        <begin position="18"/>
        <end position="35"/>
    </location>
</feature>
<keyword evidence="1" id="KW-0812">Transmembrane</keyword>
<dbReference type="Gene3D" id="1.10.390.10">
    <property type="entry name" value="Neutral Protease Domain 2"/>
    <property type="match status" value="1"/>
</dbReference>
<accession>A0A504JBJ7</accession>
<dbReference type="PANTHER" id="PTHR11533:SF174">
    <property type="entry name" value="PUROMYCIN-SENSITIVE AMINOPEPTIDASE-RELATED"/>
    <property type="match status" value="1"/>
</dbReference>
<sequence length="1200" mass="137955">MIEILLFELKYRLKRPATWIYAILGLAIAILISFFEKSVTAQFVNSPSNIVGVIAPLSIVCIFFYAAIMGVPIFRDKDHNTAQTYFTFPIREKSYVLGRFLGSYAIATLLNLFIIIGVIIGFGFGEFMERPDYGTYGGFDMQSYLLPFLFILQVNALLIGALFFCLMAFFKKMPIIYLGGICLFLLYNISGDLLSSLDNQWLTPYLDPFGNRAFNFVKKYWSINELNINQLPLYGNFLLNRVIWFSLGILFFLITYFKFDYKKFLLSGKKSKQLDTDIYRPSLVTSVQQIFNKKTAKQNLWSLSKIEFLSIVKDPIFSILLIIGIIISIITVFKANEIYGTPNLPLTRYVIMYVSGGITLLSAIILVIYSGEAVHRTRKNKTFVFYDALPISNFSLYFSKIISLIGVSFILTLVNIIIGVLFQTINGYFNYELDMYLTYNFMLIFPGFLTTILLAFFVHVLVNNKFLGHFIVIVLYVGLPLLVSFAFKSSNPMLVYGSTTPFFISDLNGFGHYLIGIFWLNLYWILITTILMLIGKVFWTRGFFSSAKERLSIAKKRFNTKTAITFIGVLIAFVGVSGYSYYNLKVLNSLENGNYAEKVEVDAEKEYTKYIGKAHPQVTDLKAFIDVFPKKRDVKARGEFKIINNFNTAIDTLFLEVQYPTHHTSLEKVVYNGTELTPVSKDSIYRVYFYKLPKPMQPNEKANLTIEVLAETKGFANARETEVLYNGSFFNSTIFPRFHFERSLIDNGVRVKHGLEKLDYIFPARTDSTALKKNLFNEDANYINFEATVSTASDQIALAPGKLVKKWNESDRAYYHYKLESQTDLFFNIVSAKYDVETSSWTAPSGKKVEIQIYHSPKHKRNLKYFVEGIKVALDYCSKNFYEYPNSIIRIVEFPAHAVFAQSFATTIPYSEDFGFAANFEKAEDFNYAFRVTAHEVAHQWWGHIVTPSKTSGANIISETLAEYSSLMAMKHQYGENGIKNFLKYSLDEYLRSRSFSLKPERSLLNVEIGQHIWYRKGSMVMYELQDLIGEDNINTALKNFLNEYKYFEKGVFPTSENLYDAIYKVTPDSLKYAVRDGFKKIALYENRVLIAKTKALDNGKYETTFTIDSKKIYYDDTGKEERTDDRTNYIEVGLFGEDIVDEQEVPLKNPYFLQRKWLKPGNNTFTIVTDKKPLKAGIDPYNKLIDRNSDDNLKPVEEE</sequence>
<feature type="transmembrane region" description="Helical" evidence="1">
    <location>
        <begin position="513"/>
        <end position="539"/>
    </location>
</feature>
<feature type="transmembrane region" description="Helical" evidence="1">
    <location>
        <begin position="437"/>
        <end position="459"/>
    </location>
</feature>
<organism evidence="3 4">
    <name type="scientific">Aquimarina algicola</name>
    <dbReference type="NCBI Taxonomy" id="2589995"/>
    <lineage>
        <taxon>Bacteria</taxon>
        <taxon>Pseudomonadati</taxon>
        <taxon>Bacteroidota</taxon>
        <taxon>Flavobacteriia</taxon>
        <taxon>Flavobacteriales</taxon>
        <taxon>Flavobacteriaceae</taxon>
        <taxon>Aquimarina</taxon>
    </lineage>
</organism>
<dbReference type="Proteomes" id="UP000315540">
    <property type="component" value="Unassembled WGS sequence"/>
</dbReference>
<dbReference type="SUPFAM" id="SSF55486">
    <property type="entry name" value="Metalloproteases ('zincins'), catalytic domain"/>
    <property type="match status" value="1"/>
</dbReference>
<evidence type="ECO:0000259" key="2">
    <source>
        <dbReference type="Pfam" id="PF01433"/>
    </source>
</evidence>
<dbReference type="GO" id="GO:0043171">
    <property type="term" value="P:peptide catabolic process"/>
    <property type="evidence" value="ECO:0007669"/>
    <property type="project" value="TreeGrafter"/>
</dbReference>
<feature type="domain" description="Peptidase M1 membrane alanine aminopeptidase" evidence="2">
    <location>
        <begin position="879"/>
        <end position="1067"/>
    </location>
</feature>
<evidence type="ECO:0000313" key="4">
    <source>
        <dbReference type="Proteomes" id="UP000315540"/>
    </source>
</evidence>
<dbReference type="Pfam" id="PF12730">
    <property type="entry name" value="ABC2_membrane_4"/>
    <property type="match status" value="1"/>
</dbReference>
<dbReference type="GO" id="GO:0016020">
    <property type="term" value="C:membrane"/>
    <property type="evidence" value="ECO:0007669"/>
    <property type="project" value="TreeGrafter"/>
</dbReference>
<dbReference type="EMBL" id="VFWZ01000002">
    <property type="protein sequence ID" value="TPN88024.1"/>
    <property type="molecule type" value="Genomic_DNA"/>
</dbReference>
<name>A0A504JBJ7_9FLAO</name>
<gene>
    <name evidence="3" type="ORF">FHK87_10660</name>
</gene>